<dbReference type="PANTHER" id="PTHR34929:SF1">
    <property type="entry name" value="INAF MOTIF CONTAINING 2"/>
    <property type="match status" value="1"/>
</dbReference>
<dbReference type="InterPro" id="IPR029162">
    <property type="entry name" value="InaF-motif"/>
</dbReference>
<keyword evidence="4" id="KW-1185">Reference proteome</keyword>
<reference evidence="3 4" key="1">
    <citation type="journal article" date="2015" name="Nat. Commun.">
        <title>Outbred genome sequencing and CRISPR/Cas9 gene editing in butterflies.</title>
        <authorList>
            <person name="Li X."/>
            <person name="Fan D."/>
            <person name="Zhang W."/>
            <person name="Liu G."/>
            <person name="Zhang L."/>
            <person name="Zhao L."/>
            <person name="Fang X."/>
            <person name="Chen L."/>
            <person name="Dong Y."/>
            <person name="Chen Y."/>
            <person name="Ding Y."/>
            <person name="Zhao R."/>
            <person name="Feng M."/>
            <person name="Zhu Y."/>
            <person name="Feng Y."/>
            <person name="Jiang X."/>
            <person name="Zhu D."/>
            <person name="Xiang H."/>
            <person name="Feng X."/>
            <person name="Li S."/>
            <person name="Wang J."/>
            <person name="Zhang G."/>
            <person name="Kronforst M.R."/>
            <person name="Wang W."/>
        </authorList>
    </citation>
    <scope>NUCLEOTIDE SEQUENCE [LARGE SCALE GENOMIC DNA]</scope>
    <source>
        <strain evidence="3">Ya'a_city_454_Px</strain>
        <tissue evidence="3">Whole body</tissue>
    </source>
</reference>
<dbReference type="EMBL" id="KQ459604">
    <property type="protein sequence ID" value="KPI92265.1"/>
    <property type="molecule type" value="Genomic_DNA"/>
</dbReference>
<keyword evidence="2" id="KW-0812">Transmembrane</keyword>
<evidence type="ECO:0000256" key="1">
    <source>
        <dbReference type="SAM" id="MobiDB-lite"/>
    </source>
</evidence>
<keyword evidence="2" id="KW-0472">Membrane</keyword>
<organism evidence="3 4">
    <name type="scientific">Papilio xuthus</name>
    <name type="common">Asian swallowtail butterfly</name>
    <dbReference type="NCBI Taxonomy" id="66420"/>
    <lineage>
        <taxon>Eukaryota</taxon>
        <taxon>Metazoa</taxon>
        <taxon>Ecdysozoa</taxon>
        <taxon>Arthropoda</taxon>
        <taxon>Hexapoda</taxon>
        <taxon>Insecta</taxon>
        <taxon>Pterygota</taxon>
        <taxon>Neoptera</taxon>
        <taxon>Endopterygota</taxon>
        <taxon>Lepidoptera</taxon>
        <taxon>Glossata</taxon>
        <taxon>Ditrysia</taxon>
        <taxon>Papilionoidea</taxon>
        <taxon>Papilionidae</taxon>
        <taxon>Papilioninae</taxon>
        <taxon>Papilio</taxon>
    </lineage>
</organism>
<dbReference type="Proteomes" id="UP000053268">
    <property type="component" value="Unassembled WGS sequence"/>
</dbReference>
<protein>
    <recommendedName>
        <fullName evidence="5">Transmembrane protein INAFM2</fullName>
    </recommendedName>
</protein>
<evidence type="ECO:0008006" key="5">
    <source>
        <dbReference type="Google" id="ProtNLM"/>
    </source>
</evidence>
<name>A0A194PMC1_PAPXU</name>
<dbReference type="PANTHER" id="PTHR34929">
    <property type="entry name" value="ZGC:153157"/>
    <property type="match status" value="1"/>
</dbReference>
<keyword evidence="2" id="KW-1133">Transmembrane helix</keyword>
<evidence type="ECO:0000256" key="2">
    <source>
        <dbReference type="SAM" id="Phobius"/>
    </source>
</evidence>
<proteinExistence type="predicted"/>
<feature type="transmembrane region" description="Helical" evidence="2">
    <location>
        <begin position="38"/>
        <end position="65"/>
    </location>
</feature>
<feature type="compositionally biased region" description="Gly residues" evidence="1">
    <location>
        <begin position="15"/>
        <end position="24"/>
    </location>
</feature>
<feature type="region of interest" description="Disordered" evidence="1">
    <location>
        <begin position="1"/>
        <end position="30"/>
    </location>
</feature>
<evidence type="ECO:0000313" key="4">
    <source>
        <dbReference type="Proteomes" id="UP000053268"/>
    </source>
</evidence>
<sequence>MSGNGQNEEGAKESSGGGGGGSGGDDGRDMYRPKNVSTVVRVLTVTAYLLSVSMAAILLSVYYVFVWKSPELPVDGARLEARRDHGAYLASLHNHSDDYYDFGYLAVCVRRCQAADTGGVTPAAERPNWDISISAPYLPGLVEGGAA</sequence>
<dbReference type="AlphaFoldDB" id="A0A194PMC1"/>
<evidence type="ECO:0000313" key="3">
    <source>
        <dbReference type="EMBL" id="KPI92265.1"/>
    </source>
</evidence>
<dbReference type="Pfam" id="PF15018">
    <property type="entry name" value="InaF-motif"/>
    <property type="match status" value="1"/>
</dbReference>
<gene>
    <name evidence="3" type="ORF">RR46_13486</name>
</gene>
<accession>A0A194PMC1</accession>